<dbReference type="GO" id="GO:0008270">
    <property type="term" value="F:zinc ion binding"/>
    <property type="evidence" value="ECO:0007669"/>
    <property type="project" value="InterPro"/>
</dbReference>
<evidence type="ECO:0000313" key="1">
    <source>
        <dbReference type="EMBL" id="EIG52025.1"/>
    </source>
</evidence>
<protein>
    <submittedName>
        <fullName evidence="1">ROS/MUCR transcriptional regulator protein</fullName>
    </submittedName>
</protein>
<gene>
    <name evidence="1" type="ORF">DesU5LDRAFT_0310</name>
</gene>
<dbReference type="GO" id="GO:0003677">
    <property type="term" value="F:DNA binding"/>
    <property type="evidence" value="ECO:0007669"/>
    <property type="project" value="InterPro"/>
</dbReference>
<organism evidence="1">
    <name type="scientific">Desulfovibrio sp. U5L</name>
    <dbReference type="NCBI Taxonomy" id="596152"/>
    <lineage>
        <taxon>Bacteria</taxon>
        <taxon>Pseudomonadati</taxon>
        <taxon>Thermodesulfobacteriota</taxon>
        <taxon>Desulfovibrionia</taxon>
        <taxon>Desulfovibrionales</taxon>
        <taxon>Desulfovibrionaceae</taxon>
        <taxon>Desulfovibrio</taxon>
    </lineage>
</organism>
<dbReference type="EMBL" id="JH600068">
    <property type="protein sequence ID" value="EIG52025.1"/>
    <property type="molecule type" value="Genomic_DNA"/>
</dbReference>
<dbReference type="Pfam" id="PF05443">
    <property type="entry name" value="ROS_MUCR"/>
    <property type="match status" value="1"/>
</dbReference>
<sequence length="194" mass="22080">MYDKKAWDEAVDLAKKQLRYGNIEHDELKRVTESIYTQLLDIQHGPDLIDVTAISQVEEQKSLPASKESGFKHEIVDGKVRCAECGKLLKSITLLHLKPHGFNSREEYMKKYGVSEKDMQGTIERNTKKGEDNALTIMSYIMKAYDIKRGQVKPFVVKHGFEDIKDLMAQAKEKSVSALDLLKTKAPLPKKEAK</sequence>
<proteinExistence type="predicted"/>
<name>I2PWW9_9BACT</name>
<dbReference type="eggNOG" id="ENOG5031MV1">
    <property type="taxonomic scope" value="Bacteria"/>
</dbReference>
<dbReference type="HOGENOM" id="CLU_1459087_0_0_7"/>
<accession>I2PWW9</accession>
<dbReference type="AlphaFoldDB" id="I2PWW9"/>
<dbReference type="InterPro" id="IPR008807">
    <property type="entry name" value="ROS_MUCR"/>
</dbReference>
<reference evidence="1" key="1">
    <citation type="submission" date="2011-11" db="EMBL/GenBank/DDBJ databases">
        <title>Improved High-Quality Draft sequence of Desulfovibrio sp. U5L.</title>
        <authorList>
            <consortium name="US DOE Joint Genome Institute"/>
            <person name="Lucas S."/>
            <person name="Han J."/>
            <person name="Lapidus A."/>
            <person name="Cheng J.-F."/>
            <person name="Goodwin L."/>
            <person name="Pitluck S."/>
            <person name="Peters L."/>
            <person name="Ovchinnikova G."/>
            <person name="Held B."/>
            <person name="Detter J.C."/>
            <person name="Han C."/>
            <person name="Tapia R."/>
            <person name="Land M."/>
            <person name="Hauser L."/>
            <person name="Kyrpides N."/>
            <person name="Ivanova N."/>
            <person name="Pagani I."/>
            <person name="Gabster J."/>
            <person name="Walker C."/>
            <person name="Stolyar S."/>
            <person name="Stahl D."/>
            <person name="Arkin A."/>
            <person name="Dehal P."/>
            <person name="Hazen T."/>
            <person name="Woyke T."/>
        </authorList>
    </citation>
    <scope>NUCLEOTIDE SEQUENCE [LARGE SCALE GENOMIC DNA]</scope>
    <source>
        <strain evidence="1">U5L</strain>
    </source>
</reference>
<dbReference type="OrthoDB" id="5456893at2"/>
<dbReference type="GO" id="GO:0006355">
    <property type="term" value="P:regulation of DNA-templated transcription"/>
    <property type="evidence" value="ECO:0007669"/>
    <property type="project" value="InterPro"/>
</dbReference>